<proteinExistence type="predicted"/>
<organism evidence="2 3">
    <name type="scientific">Sinomicrobium oceani</name>
    <dbReference type="NCBI Taxonomy" id="1150368"/>
    <lineage>
        <taxon>Bacteria</taxon>
        <taxon>Pseudomonadati</taxon>
        <taxon>Bacteroidota</taxon>
        <taxon>Flavobacteriia</taxon>
        <taxon>Flavobacteriales</taxon>
        <taxon>Flavobacteriaceae</taxon>
        <taxon>Sinomicrobium</taxon>
    </lineage>
</organism>
<dbReference type="AlphaFoldDB" id="A0A1K1NDS9"/>
<feature type="region of interest" description="Disordered" evidence="1">
    <location>
        <begin position="1"/>
        <end position="25"/>
    </location>
</feature>
<accession>A0A1K1NDS9</accession>
<evidence type="ECO:0000313" key="2">
    <source>
        <dbReference type="EMBL" id="SFW33616.1"/>
    </source>
</evidence>
<evidence type="ECO:0000256" key="1">
    <source>
        <dbReference type="SAM" id="MobiDB-lite"/>
    </source>
</evidence>
<evidence type="ECO:0000313" key="3">
    <source>
        <dbReference type="Proteomes" id="UP000182248"/>
    </source>
</evidence>
<reference evidence="2 3" key="1">
    <citation type="submission" date="2016-11" db="EMBL/GenBank/DDBJ databases">
        <authorList>
            <person name="Jaros S."/>
            <person name="Januszkiewicz K."/>
            <person name="Wedrychowicz H."/>
        </authorList>
    </citation>
    <scope>NUCLEOTIDE SEQUENCE [LARGE SCALE GENOMIC DNA]</scope>
    <source>
        <strain evidence="2 3">CGMCC 1.12145</strain>
    </source>
</reference>
<protein>
    <submittedName>
        <fullName evidence="2">Uncharacterized protein</fullName>
    </submittedName>
</protein>
<gene>
    <name evidence="2" type="ORF">SAMN02927921_01195</name>
</gene>
<feature type="compositionally biased region" description="Basic and acidic residues" evidence="1">
    <location>
        <begin position="9"/>
        <end position="19"/>
    </location>
</feature>
<keyword evidence="3" id="KW-1185">Reference proteome</keyword>
<dbReference type="Proteomes" id="UP000182248">
    <property type="component" value="Unassembled WGS sequence"/>
</dbReference>
<dbReference type="STRING" id="1150368.SAMN02927921_01195"/>
<sequence length="41" mass="4442">MSQVLIFGKESHSGKHETGRLCTGKTIPKNPRAISIIDFSG</sequence>
<dbReference type="EMBL" id="FPJE01000005">
    <property type="protein sequence ID" value="SFW33616.1"/>
    <property type="molecule type" value="Genomic_DNA"/>
</dbReference>
<name>A0A1K1NDS9_9FLAO</name>